<feature type="transmembrane region" description="Helical" evidence="1">
    <location>
        <begin position="12"/>
        <end position="40"/>
    </location>
</feature>
<accession>A0A858R509</accession>
<dbReference type="CDD" id="cd06225">
    <property type="entry name" value="HAMP"/>
    <property type="match status" value="1"/>
</dbReference>
<dbReference type="PROSITE" id="PS50885">
    <property type="entry name" value="HAMP"/>
    <property type="match status" value="1"/>
</dbReference>
<name>A0A858R509_9PROT</name>
<dbReference type="SUPFAM" id="SSF158472">
    <property type="entry name" value="HAMP domain-like"/>
    <property type="match status" value="1"/>
</dbReference>
<dbReference type="SMART" id="SM00304">
    <property type="entry name" value="HAMP"/>
    <property type="match status" value="1"/>
</dbReference>
<sequence length="888" mass="92942">MDRGKASRLSSLRGLSAAITVVAVLVVGGLAAAAAFHLAWFGKVQSALLETPGDAQAKARLLDGVRDRLGHGGFLQNLALFAETGSADAKAAMGKDLEAAEQSLRGFEATRLTPTESQLAADLKRLLETYRQALAAAGDRPQALGGGTGVALLTRHAALADRIAELRRAQSVLALDRLEATAARGFWLGTGAVAALLALLAAVLVLVHARVLRPLAELGTSVAAVAKGDWRSPVWGTTRGDEFGELARAVDGFREAAAEVPDISVLTDGGRMRLKFEGDYADLFEALSARLRGAGGTLAVLGTDVGRMVTDTKTQLTDTLSQVNNLCTAAVRTVSESNREVRQATEILAHAVSRIRAFEAEGPGGGLDGVVETLRRHADTLAETLSTAGEQVDSTMRSLSGSDGQMRAASAQAREAAQGLMASMGEAQSHLLSAVKLLKASGELLSNSAEQTGNRLARAAEAVDAGEKALVAALGAATERLDSATAQASARLEDAGTQVARAADLLEDRTAGLNDRFDIALDGMARAQTIMESSADLATHKLEPLADQMEQVQAGYEALLGDISARSGEMADAVDALRRTGQDLRAEFERRKVEPGQQEAMADLLARMRGSAAQIADRVQEIGGTAQRLAQTLAGGVDDATARLRDVTGDLRQEARSLMAGATEATDALARTAVRQEQVVEGLKSLSDELAARREDGTPERLLEVAAGLSAATDAVHALVASTDSREADSVRDALALVASLKDRLDHVEGVAAGLGAATEAVHALIASGEEKRGAEELAAIAEALRDRLAAVERLGERLDGSADAVKLLVEANRQRESTDLAVITDLAQNLRERVLRLDGLSVDLSRSIDGLRNANRQSEAANAQATRDLGNRLAQIAEQLRGSAVGM</sequence>
<keyword evidence="1" id="KW-1133">Transmembrane helix</keyword>
<dbReference type="KEGG" id="acru:HHL28_04705"/>
<feature type="transmembrane region" description="Helical" evidence="1">
    <location>
        <begin position="186"/>
        <end position="207"/>
    </location>
</feature>
<dbReference type="Gene3D" id="6.10.340.10">
    <property type="match status" value="1"/>
</dbReference>
<dbReference type="PANTHER" id="PTHR32089:SF112">
    <property type="entry name" value="LYSOZYME-LIKE PROTEIN-RELATED"/>
    <property type="match status" value="1"/>
</dbReference>
<dbReference type="EMBL" id="CP051775">
    <property type="protein sequence ID" value="QJE72488.1"/>
    <property type="molecule type" value="Genomic_DNA"/>
</dbReference>
<dbReference type="GO" id="GO:0007165">
    <property type="term" value="P:signal transduction"/>
    <property type="evidence" value="ECO:0007669"/>
    <property type="project" value="InterPro"/>
</dbReference>
<feature type="domain" description="HAMP" evidence="2">
    <location>
        <begin position="209"/>
        <end position="262"/>
    </location>
</feature>
<proteinExistence type="predicted"/>
<dbReference type="InterPro" id="IPR003660">
    <property type="entry name" value="HAMP_dom"/>
</dbReference>
<keyword evidence="4" id="KW-1185">Reference proteome</keyword>
<keyword evidence="1" id="KW-0472">Membrane</keyword>
<dbReference type="AlphaFoldDB" id="A0A858R509"/>
<dbReference type="GO" id="GO:0016020">
    <property type="term" value="C:membrane"/>
    <property type="evidence" value="ECO:0007669"/>
    <property type="project" value="InterPro"/>
</dbReference>
<dbReference type="Proteomes" id="UP000501891">
    <property type="component" value="Chromosome"/>
</dbReference>
<reference evidence="3" key="1">
    <citation type="submission" date="2020-04" db="EMBL/GenBank/DDBJ databases">
        <title>A desert anoxygenic phototrophic bacterium fixes CO2 using RubisCO under aerobic conditions.</title>
        <authorList>
            <person name="Tang K."/>
        </authorList>
    </citation>
    <scope>NUCLEOTIDE SEQUENCE [LARGE SCALE GENOMIC DNA]</scope>
    <source>
        <strain evidence="3">MIMtkB3</strain>
    </source>
</reference>
<gene>
    <name evidence="3" type="ORF">HHL28_04705</name>
</gene>
<keyword evidence="1" id="KW-0812">Transmembrane</keyword>
<evidence type="ECO:0000313" key="3">
    <source>
        <dbReference type="EMBL" id="QJE72488.1"/>
    </source>
</evidence>
<evidence type="ECO:0000256" key="1">
    <source>
        <dbReference type="SAM" id="Phobius"/>
    </source>
</evidence>
<evidence type="ECO:0000313" key="4">
    <source>
        <dbReference type="Proteomes" id="UP000501891"/>
    </source>
</evidence>
<dbReference type="PANTHER" id="PTHR32089">
    <property type="entry name" value="METHYL-ACCEPTING CHEMOTAXIS PROTEIN MCPB"/>
    <property type="match status" value="1"/>
</dbReference>
<evidence type="ECO:0000259" key="2">
    <source>
        <dbReference type="PROSITE" id="PS50885"/>
    </source>
</evidence>
<organism evidence="3 4">
    <name type="scientific">Aerophototrophica crusticola</name>
    <dbReference type="NCBI Taxonomy" id="1709002"/>
    <lineage>
        <taxon>Bacteria</taxon>
        <taxon>Pseudomonadati</taxon>
        <taxon>Pseudomonadota</taxon>
        <taxon>Alphaproteobacteria</taxon>
        <taxon>Rhodospirillales</taxon>
        <taxon>Rhodospirillaceae</taxon>
        <taxon>Aerophototrophica</taxon>
    </lineage>
</organism>
<protein>
    <submittedName>
        <fullName evidence="3">HAMP domain-containing protein</fullName>
    </submittedName>
</protein>
<dbReference type="Pfam" id="PF00672">
    <property type="entry name" value="HAMP"/>
    <property type="match status" value="1"/>
</dbReference>